<evidence type="ECO:0000256" key="1">
    <source>
        <dbReference type="ARBA" id="ARBA00022490"/>
    </source>
</evidence>
<feature type="binding site" evidence="9">
    <location>
        <position position="136"/>
    </location>
    <ligand>
        <name>ATP</name>
        <dbReference type="ChEBI" id="CHEBI:30616"/>
    </ligand>
</feature>
<comment type="catalytic activity">
    <reaction evidence="9">
        <text>dCMP + ATP = dCDP + ADP</text>
        <dbReference type="Rhea" id="RHEA:25094"/>
        <dbReference type="ChEBI" id="CHEBI:30616"/>
        <dbReference type="ChEBI" id="CHEBI:57566"/>
        <dbReference type="ChEBI" id="CHEBI:58593"/>
        <dbReference type="ChEBI" id="CHEBI:456216"/>
        <dbReference type="EC" id="2.7.4.14"/>
    </reaction>
</comment>
<dbReference type="CDD" id="cd01428">
    <property type="entry name" value="ADK"/>
    <property type="match status" value="1"/>
</dbReference>
<protein>
    <recommendedName>
        <fullName evidence="9">UMP-CMP kinase</fullName>
        <ecNumber evidence="9">2.7.4.14</ecNumber>
    </recommendedName>
    <alternativeName>
        <fullName evidence="9">Deoxycytidylate kinase</fullName>
        <shortName evidence="9">CK</shortName>
        <shortName evidence="9">dCMP kinase</shortName>
    </alternativeName>
    <alternativeName>
        <fullName evidence="9">Uridine monophosphate/cytidine monophosphate kinase</fullName>
        <shortName evidence="9">UMP/CMP kinase</shortName>
        <shortName evidence="9">UMP/CMPK</shortName>
    </alternativeName>
</protein>
<feature type="domain" description="COG4 transport protein middle alpha-helical bundle" evidence="11">
    <location>
        <begin position="186"/>
        <end position="437"/>
    </location>
</feature>
<dbReference type="Pfam" id="PF08318">
    <property type="entry name" value="COG4_m"/>
    <property type="match status" value="1"/>
</dbReference>
<evidence type="ECO:0000313" key="13">
    <source>
        <dbReference type="Proteomes" id="UP001165083"/>
    </source>
</evidence>
<dbReference type="InterPro" id="IPR000850">
    <property type="entry name" value="Adenylat/UMP-CMP_kin"/>
</dbReference>
<comment type="subunit">
    <text evidence="9">Monomer.</text>
</comment>
<comment type="caution">
    <text evidence="9">Lacks conserved residue(s) required for the propagation of feature annotation.</text>
</comment>
<feature type="region of interest" description="LID" evidence="9">
    <location>
        <begin position="135"/>
        <end position="145"/>
    </location>
</feature>
<comment type="catalytic activity">
    <reaction evidence="8 9">
        <text>UMP + ATP = UDP + ADP</text>
        <dbReference type="Rhea" id="RHEA:24400"/>
        <dbReference type="ChEBI" id="CHEBI:30616"/>
        <dbReference type="ChEBI" id="CHEBI:57865"/>
        <dbReference type="ChEBI" id="CHEBI:58223"/>
        <dbReference type="ChEBI" id="CHEBI:456216"/>
        <dbReference type="EC" id="2.7.4.14"/>
    </reaction>
</comment>
<evidence type="ECO:0000256" key="7">
    <source>
        <dbReference type="ARBA" id="ARBA00023242"/>
    </source>
</evidence>
<feature type="binding site" evidence="9">
    <location>
        <position position="46"/>
    </location>
    <ligand>
        <name>a ribonucleoside 5'-phosphate</name>
        <dbReference type="ChEBI" id="CHEBI:58043"/>
    </ligand>
</feature>
<dbReference type="GO" id="GO:0016776">
    <property type="term" value="F:phosphotransferase activity, phosphate group as acceptor"/>
    <property type="evidence" value="ECO:0007669"/>
    <property type="project" value="InterPro"/>
</dbReference>
<evidence type="ECO:0000256" key="6">
    <source>
        <dbReference type="ARBA" id="ARBA00022975"/>
    </source>
</evidence>
<keyword evidence="6 9" id="KW-0665">Pyrimidine biosynthesis</keyword>
<dbReference type="OrthoDB" id="47059at2759"/>
<keyword evidence="1 9" id="KW-0963">Cytoplasm</keyword>
<evidence type="ECO:0000256" key="2">
    <source>
        <dbReference type="ARBA" id="ARBA00022679"/>
    </source>
</evidence>
<keyword evidence="4 9" id="KW-0418">Kinase</keyword>
<feature type="binding site" evidence="9">
    <location>
        <begin position="94"/>
        <end position="97"/>
    </location>
    <ligand>
        <name>a ribonucleoside 5'-phosphate</name>
        <dbReference type="ChEBI" id="CHEBI:58043"/>
    </ligand>
</feature>
<dbReference type="Pfam" id="PF00406">
    <property type="entry name" value="ADK"/>
    <property type="match status" value="1"/>
</dbReference>
<dbReference type="Gene3D" id="1.20.58.1970">
    <property type="match status" value="1"/>
</dbReference>
<feature type="binding site" evidence="9">
    <location>
        <position position="142"/>
    </location>
    <ligand>
        <name>a ribonucleoside 5'-phosphate</name>
        <dbReference type="ChEBI" id="CHEBI:58043"/>
    </ligand>
</feature>
<feature type="binding site" evidence="9">
    <location>
        <position position="181"/>
    </location>
    <ligand>
        <name>ATP</name>
        <dbReference type="ChEBI" id="CHEBI:30616"/>
    </ligand>
</feature>
<evidence type="ECO:0000256" key="9">
    <source>
        <dbReference type="HAMAP-Rule" id="MF_03172"/>
    </source>
</evidence>
<dbReference type="InterPro" id="IPR013167">
    <property type="entry name" value="COG4_M"/>
</dbReference>
<dbReference type="PROSITE" id="PS00113">
    <property type="entry name" value="ADENYLATE_KINASE"/>
    <property type="match status" value="1"/>
</dbReference>
<dbReference type="Pfam" id="PF20662">
    <property type="entry name" value="COG4_C"/>
    <property type="match status" value="1"/>
</dbReference>
<comment type="cofactor">
    <cofactor evidence="9">
        <name>Mg(2+)</name>
        <dbReference type="ChEBI" id="CHEBI:18420"/>
    </cofactor>
    <text evidence="9">Binds 1 Mg(2+) ion per monomer.</text>
</comment>
<evidence type="ECO:0000256" key="5">
    <source>
        <dbReference type="ARBA" id="ARBA00022840"/>
    </source>
</evidence>
<accession>A0A9W6TD98</accession>
<dbReference type="EC" id="2.7.4.14" evidence="9"/>
<dbReference type="InterPro" id="IPR033690">
    <property type="entry name" value="Adenylat_kinase_CS"/>
</dbReference>
<keyword evidence="3 9" id="KW-0547">Nucleotide-binding</keyword>
<evidence type="ECO:0000256" key="4">
    <source>
        <dbReference type="ARBA" id="ARBA00022777"/>
    </source>
</evidence>
<dbReference type="GO" id="GO:0005634">
    <property type="term" value="C:nucleus"/>
    <property type="evidence" value="ECO:0007669"/>
    <property type="project" value="UniProtKB-SubCell"/>
</dbReference>
<dbReference type="Proteomes" id="UP001165083">
    <property type="component" value="Unassembled WGS sequence"/>
</dbReference>
<dbReference type="PANTHER" id="PTHR24016:SF0">
    <property type="entry name" value="CONSERVED OLIGOMERIC GOLGI COMPLEX SUBUNIT 4"/>
    <property type="match status" value="1"/>
</dbReference>
<comment type="catalytic activity">
    <reaction evidence="9">
        <text>CMP + ATP = CDP + ADP</text>
        <dbReference type="Rhea" id="RHEA:11600"/>
        <dbReference type="ChEBI" id="CHEBI:30616"/>
        <dbReference type="ChEBI" id="CHEBI:58069"/>
        <dbReference type="ChEBI" id="CHEBI:60377"/>
        <dbReference type="ChEBI" id="CHEBI:456216"/>
        <dbReference type="EC" id="2.7.4.14"/>
    </reaction>
</comment>
<comment type="function">
    <text evidence="9">Catalyzes the phosphorylation of pyrimidine nucleoside monophosphates at the expense of ATP. Plays an important role in de novo pyrimidine nucleotide biosynthesis. Has preference for UMP and CMP as phosphate acceptors.</text>
</comment>
<feature type="region of interest" description="Disordered" evidence="10">
    <location>
        <begin position="445"/>
        <end position="465"/>
    </location>
</feature>
<dbReference type="AlphaFoldDB" id="A0A9W6TD98"/>
<comment type="subcellular location">
    <subcellularLocation>
        <location evidence="9">Cytoplasm</location>
    </subcellularLocation>
    <subcellularLocation>
        <location evidence="9">Nucleus</location>
    </subcellularLocation>
</comment>
<feature type="compositionally biased region" description="Polar residues" evidence="10">
    <location>
        <begin position="445"/>
        <end position="463"/>
    </location>
</feature>
<dbReference type="HAMAP" id="MF_00235">
    <property type="entry name" value="Adenylate_kinase_Adk"/>
    <property type="match status" value="1"/>
</dbReference>
<dbReference type="GO" id="GO:0019205">
    <property type="term" value="F:nucleobase-containing compound kinase activity"/>
    <property type="evidence" value="ECO:0007669"/>
    <property type="project" value="InterPro"/>
</dbReference>
<dbReference type="PANTHER" id="PTHR24016">
    <property type="entry name" value="CONSERVED OLIGOMERIC GOLGI COMPLEX SUBUNIT 4"/>
    <property type="match status" value="1"/>
</dbReference>
<keyword evidence="2 9" id="KW-0808">Transferase</keyword>
<feature type="binding site" evidence="9">
    <location>
        <begin position="17"/>
        <end position="22"/>
    </location>
    <ligand>
        <name>ATP</name>
        <dbReference type="ChEBI" id="CHEBI:30616"/>
    </ligand>
</feature>
<keyword evidence="13" id="KW-1185">Reference proteome</keyword>
<feature type="binding site" evidence="9">
    <location>
        <begin position="67"/>
        <end position="69"/>
    </location>
    <ligand>
        <name>a ribonucleoside 5'-phosphate</name>
        <dbReference type="ChEBI" id="CHEBI:58043"/>
    </ligand>
</feature>
<dbReference type="GO" id="GO:0005737">
    <property type="term" value="C:cytoplasm"/>
    <property type="evidence" value="ECO:0007669"/>
    <property type="project" value="UniProtKB-SubCell"/>
</dbReference>
<organism evidence="12 13">
    <name type="scientific">Phytophthora lilii</name>
    <dbReference type="NCBI Taxonomy" id="2077276"/>
    <lineage>
        <taxon>Eukaryota</taxon>
        <taxon>Sar</taxon>
        <taxon>Stramenopiles</taxon>
        <taxon>Oomycota</taxon>
        <taxon>Peronosporomycetes</taxon>
        <taxon>Peronosporales</taxon>
        <taxon>Peronosporaceae</taxon>
        <taxon>Phytophthora</taxon>
    </lineage>
</organism>
<dbReference type="InterPro" id="IPR048684">
    <property type="entry name" value="COG4_C"/>
</dbReference>
<dbReference type="NCBIfam" id="TIGR01359">
    <property type="entry name" value="UMP_CMP_kin_fam"/>
    <property type="match status" value="1"/>
</dbReference>
<dbReference type="InterPro" id="IPR006266">
    <property type="entry name" value="UMP_CMP_kinase"/>
</dbReference>
<dbReference type="FunFam" id="3.40.50.300:FF:000315">
    <property type="entry name" value="Adenylate kinase 1"/>
    <property type="match status" value="1"/>
</dbReference>
<feature type="binding site" evidence="9">
    <location>
        <position position="101"/>
    </location>
    <ligand>
        <name>CMP</name>
        <dbReference type="ChEBI" id="CHEBI:60377"/>
    </ligand>
</feature>
<dbReference type="GO" id="GO:0006207">
    <property type="term" value="P:'de novo' pyrimidine nucleobase biosynthetic process"/>
    <property type="evidence" value="ECO:0007669"/>
    <property type="project" value="InterPro"/>
</dbReference>
<gene>
    <name evidence="12" type="ORF">Plil01_000022300</name>
</gene>
<dbReference type="SUPFAM" id="SSF52540">
    <property type="entry name" value="P-loop containing nucleoside triphosphate hydrolases"/>
    <property type="match status" value="1"/>
</dbReference>
<keyword evidence="5 9" id="KW-0067">ATP-binding</keyword>
<sequence>MSSTLTKKILFVLGGPGAGKGTQCAKLVEKFGFVHLSVRGAGDLLREERQSGSANGELIDRMIKEGQIVPVKITLSLLQQAMVKSGRDLFLIDGFPRNFDNLQGWQEEMPEDEFQVQGVLFYDCPEIVMEERLLERGKTSGRTDDNAEAIRKRFRTYLDSTMPVIMHYEKQNKVFKVDATPGPDEVFEATSALVAPLVADNKQAAKVNEHGYIDRAFYVEALSELLTGATDIMNAVADVTGDAEVLKQVLEPIHASCAEIALQMVQMYAGDARMVAWERRANAQAQRDPRHVLQGDEVEADESLQMMDLFLDELAFIIRVLVSYTAFLATVCDGLGQQEGNAGFKMKVQELSGVYLVLERFYVFQSVHKATAIAEPQELEHGVYVSSVVEDVSFVLNKAFYRASQCMNYHTALSIVIALVDALESQYLPAILALPSKPCVIPLSPSNTNSAGSNGNENGQNLNDDVEGENDVSFSDMLLQAVDDDLTQTLQEEARLIMTINSAFMSGEFVRGLQEKIDEYSRAGFPNDAPILECLPTPIHDMSEAFHSIVSNEVQEVLSRSLRKRLQQVVQLQMHEQLKYVLTSAEYDAFGSRGSPLLRLVEQEVMKNRELKRYERALCSTPYEDLVEAVTQDLTSSVERALLTSKKPCNDLGALQLEREITDMLARVSTLVPQKSLRGAFTRLFQVVFILNLMQPSHVLDYITSVREELSLETIGTLLRMRVDFKSQDIARAIEQMTKADAKIKASN</sequence>
<evidence type="ECO:0000259" key="11">
    <source>
        <dbReference type="SMART" id="SM00762"/>
    </source>
</evidence>
<dbReference type="InterPro" id="IPR027417">
    <property type="entry name" value="P-loop_NTPase"/>
</dbReference>
<evidence type="ECO:0000313" key="12">
    <source>
        <dbReference type="EMBL" id="GMF09309.1"/>
    </source>
</evidence>
<dbReference type="InterPro" id="IPR048682">
    <property type="entry name" value="COG4"/>
</dbReference>
<evidence type="ECO:0000256" key="8">
    <source>
        <dbReference type="ARBA" id="ARBA00048116"/>
    </source>
</evidence>
<dbReference type="GO" id="GO:0005524">
    <property type="term" value="F:ATP binding"/>
    <property type="evidence" value="ECO:0007669"/>
    <property type="project" value="UniProtKB-KW"/>
</dbReference>
<name>A0A9W6TD98_9STRA</name>
<dbReference type="GO" id="GO:0009123">
    <property type="term" value="P:nucleoside monophosphate metabolic process"/>
    <property type="evidence" value="ECO:0007669"/>
    <property type="project" value="UniProtKB-ARBA"/>
</dbReference>
<dbReference type="PRINTS" id="PR00094">
    <property type="entry name" value="ADENYLTKNASE"/>
</dbReference>
<comment type="domain">
    <text evidence="9">Consists of three domains, a large central CORE domain and two small peripheral domains, NMPbind and LID, which undergo movements during catalysis. The LID domain closes over the site of phosphoryl transfer upon ATP binding. Assembling and dissambling the active center during each catalytic cycle provides an effective means to prevent ATP hydrolysis.</text>
</comment>
<dbReference type="SMART" id="SM00762">
    <property type="entry name" value="Cog4"/>
    <property type="match status" value="1"/>
</dbReference>
<comment type="similarity">
    <text evidence="9">Belongs to the adenylate kinase family. UMP-CMP kinase subfamily.</text>
</comment>
<comment type="caution">
    <text evidence="12">The sequence shown here is derived from an EMBL/GenBank/DDBJ whole genome shotgun (WGS) entry which is preliminary data.</text>
</comment>
<feature type="binding site" evidence="9">
    <location>
        <position position="153"/>
    </location>
    <ligand>
        <name>a ribonucleoside 5'-phosphate</name>
        <dbReference type="ChEBI" id="CHEBI:58043"/>
    </ligand>
</feature>
<dbReference type="EMBL" id="BSXW01000008">
    <property type="protein sequence ID" value="GMF09309.1"/>
    <property type="molecule type" value="Genomic_DNA"/>
</dbReference>
<evidence type="ECO:0000256" key="10">
    <source>
        <dbReference type="SAM" id="MobiDB-lite"/>
    </source>
</evidence>
<dbReference type="HAMAP" id="MF_03172">
    <property type="entry name" value="Adenylate_kinase_UMP_CMP_kin"/>
    <property type="match status" value="1"/>
</dbReference>
<proteinExistence type="inferred from homology"/>
<keyword evidence="7 9" id="KW-0539">Nucleus</keyword>
<reference evidence="12" key="1">
    <citation type="submission" date="2023-04" db="EMBL/GenBank/DDBJ databases">
        <title>Phytophthora lilii NBRC 32176.</title>
        <authorList>
            <person name="Ichikawa N."/>
            <person name="Sato H."/>
            <person name="Tonouchi N."/>
        </authorList>
    </citation>
    <scope>NUCLEOTIDE SEQUENCE</scope>
    <source>
        <strain evidence="12">NBRC 32176</strain>
    </source>
</reference>
<dbReference type="GO" id="GO:0006221">
    <property type="term" value="P:pyrimidine nucleotide biosynthetic process"/>
    <property type="evidence" value="ECO:0007669"/>
    <property type="project" value="UniProtKB-UniRule"/>
</dbReference>
<dbReference type="Gene3D" id="3.40.50.300">
    <property type="entry name" value="P-loop containing nucleotide triphosphate hydrolases"/>
    <property type="match status" value="1"/>
</dbReference>
<evidence type="ECO:0000256" key="3">
    <source>
        <dbReference type="ARBA" id="ARBA00022741"/>
    </source>
</evidence>